<dbReference type="Proteomes" id="UP000292544">
    <property type="component" value="Unassembled WGS sequence"/>
</dbReference>
<evidence type="ECO:0000313" key="3">
    <source>
        <dbReference type="EMBL" id="TAA47172.1"/>
    </source>
</evidence>
<feature type="chain" id="PRO_5045581800" description="DUF4097 domain-containing protein" evidence="1">
    <location>
        <begin position="23"/>
        <end position="315"/>
    </location>
</feature>
<dbReference type="EMBL" id="SHLY01000002">
    <property type="protein sequence ID" value="TAA47172.1"/>
    <property type="molecule type" value="Genomic_DNA"/>
</dbReference>
<keyword evidence="4" id="KW-1185">Reference proteome</keyword>
<feature type="signal peptide" evidence="1">
    <location>
        <begin position="1"/>
        <end position="22"/>
    </location>
</feature>
<evidence type="ECO:0000256" key="1">
    <source>
        <dbReference type="SAM" id="SignalP"/>
    </source>
</evidence>
<proteinExistence type="predicted"/>
<accession>A0ABY1WR31</accession>
<comment type="caution">
    <text evidence="3">The sequence shown here is derived from an EMBL/GenBank/DDBJ whole genome shotgun (WGS) entry which is preliminary data.</text>
</comment>
<sequence>MKLTHQWLAIAVTSLFAWSVCAEPISIEREVTGNEKIEIVVPAGKAEIRASDDNKVVISGTIDPKADGYDFASENGVTTFVIKQSKSGEYSVNDPGSVLTISLPNGSVLSIAGTSFDVDISGFTNRSRINTVSGDVVATQVMGELKIESVSGDLTCMRCDGDISLTTVSGDIEDKQSAGKLALQVVSGDIESDTQATSVKFEAVSGDITADIQQAQQIFMNVVNGDVEAKIRNGEAPEVTIATVNGDAELYLPANTSARVRASAVAGGDIDNQISDDRAIEEEYGSGSSLTTKLGAGAGKIEFTSVNGDLTLKKL</sequence>
<dbReference type="Pfam" id="PF13349">
    <property type="entry name" value="DUF4097"/>
    <property type="match status" value="1"/>
</dbReference>
<dbReference type="RefSeq" id="WP_130566359.1">
    <property type="nucleotide sequence ID" value="NZ_SHLY01000002.1"/>
</dbReference>
<gene>
    <name evidence="3" type="ORF">EXY25_07980</name>
</gene>
<evidence type="ECO:0000259" key="2">
    <source>
        <dbReference type="Pfam" id="PF13349"/>
    </source>
</evidence>
<organism evidence="3 4">
    <name type="scientific">Corallincola spongiicola</name>
    <dbReference type="NCBI Taxonomy" id="2520508"/>
    <lineage>
        <taxon>Bacteria</taxon>
        <taxon>Pseudomonadati</taxon>
        <taxon>Pseudomonadota</taxon>
        <taxon>Gammaproteobacteria</taxon>
        <taxon>Alteromonadales</taxon>
        <taxon>Psychromonadaceae</taxon>
        <taxon>Corallincola</taxon>
    </lineage>
</organism>
<dbReference type="InterPro" id="IPR025164">
    <property type="entry name" value="Toastrack_DUF4097"/>
</dbReference>
<feature type="domain" description="DUF4097" evidence="2">
    <location>
        <begin position="34"/>
        <end position="194"/>
    </location>
</feature>
<evidence type="ECO:0000313" key="4">
    <source>
        <dbReference type="Proteomes" id="UP000292544"/>
    </source>
</evidence>
<keyword evidence="1" id="KW-0732">Signal</keyword>
<protein>
    <recommendedName>
        <fullName evidence="2">DUF4097 domain-containing protein</fullName>
    </recommendedName>
</protein>
<reference evidence="4" key="1">
    <citation type="submission" date="2019-02" db="EMBL/GenBank/DDBJ databases">
        <title>Draft genome sequence of Muricauda sp. 176CP4-71.</title>
        <authorList>
            <person name="Park J.-S."/>
        </authorList>
    </citation>
    <scope>NUCLEOTIDE SEQUENCE [LARGE SCALE GENOMIC DNA]</scope>
    <source>
        <strain evidence="4">176GS2-150</strain>
    </source>
</reference>
<name>A0ABY1WR31_9GAMM</name>